<feature type="compositionally biased region" description="Gly residues" evidence="1">
    <location>
        <begin position="487"/>
        <end position="506"/>
    </location>
</feature>
<gene>
    <name evidence="2" type="ORF">PO878_02705</name>
</gene>
<feature type="region of interest" description="Disordered" evidence="1">
    <location>
        <begin position="281"/>
        <end position="313"/>
    </location>
</feature>
<sequence>MSQGSQEGDAPPTGVTDAHLADRAAYGAAEAFAALADRFRTLVWTTAALASGDGAVATRAAAGAFTRTLAARAAGIGDPDGPVGPALAATAYELAREGHPDLAPDPVDLPAALATLDGPTRTAAWLTEAQGWAEDAVVDLLRAGAGLGGRDAPAPRWSAAAGREARALALTPPPELVDAAATGWREWQGLEVAIPDRHPLATAVARLDRPLGQVGHVLTRACERLPLGRRGRDATPPAPPAPLLPEEPPADAGLAPTAAADHDADLRTVLPATAEGAASVPAAAGVAPPAGDGARRSTPGAVAATSREDAETSVGVDADIAEDPNTAVGEDDGISVLALPGLDDTLPDDLALPERDRSARQLATAGATPARLRVVAALAAGILTASAVGSLLTADATGGPARPSGASEAAAPATGDGGPLLDDGRPVVPVVATEDDTGPTTRPTEAAAPPAPSRPGTTPTTAGRPDAPAPTSGGAGRTLPAPAPAPSGGGGPTGGGGGAPVGGGGTDAPAPSPAPSPAPAPAPAPPPTPTPAPSPTPSTAAPTTTTAPAPTTTTRPQGPVCTVLPLLCP</sequence>
<evidence type="ECO:0000313" key="2">
    <source>
        <dbReference type="EMBL" id="WCO67631.1"/>
    </source>
</evidence>
<feature type="region of interest" description="Disordered" evidence="1">
    <location>
        <begin position="396"/>
        <end position="561"/>
    </location>
</feature>
<feature type="compositionally biased region" description="Low complexity" evidence="1">
    <location>
        <begin position="281"/>
        <end position="292"/>
    </location>
</feature>
<dbReference type="EMBL" id="CP116942">
    <property type="protein sequence ID" value="WCO67631.1"/>
    <property type="molecule type" value="Genomic_DNA"/>
</dbReference>
<feature type="compositionally biased region" description="Pro residues" evidence="1">
    <location>
        <begin position="236"/>
        <end position="247"/>
    </location>
</feature>
<feature type="region of interest" description="Disordered" evidence="1">
    <location>
        <begin position="227"/>
        <end position="258"/>
    </location>
</feature>
<evidence type="ECO:0000256" key="1">
    <source>
        <dbReference type="SAM" id="MobiDB-lite"/>
    </source>
</evidence>
<feature type="compositionally biased region" description="Pro residues" evidence="1">
    <location>
        <begin position="510"/>
        <end position="536"/>
    </location>
</feature>
<organism evidence="2 3">
    <name type="scientific">Iamia majanohamensis</name>
    <dbReference type="NCBI Taxonomy" id="467976"/>
    <lineage>
        <taxon>Bacteria</taxon>
        <taxon>Bacillati</taxon>
        <taxon>Actinomycetota</taxon>
        <taxon>Acidimicrobiia</taxon>
        <taxon>Acidimicrobiales</taxon>
        <taxon>Iamiaceae</taxon>
        <taxon>Iamia</taxon>
    </lineage>
</organism>
<protein>
    <submittedName>
        <fullName evidence="2">Uncharacterized protein</fullName>
    </submittedName>
</protein>
<feature type="compositionally biased region" description="Low complexity" evidence="1">
    <location>
        <begin position="537"/>
        <end position="554"/>
    </location>
</feature>
<feature type="compositionally biased region" description="Low complexity" evidence="1">
    <location>
        <begin position="438"/>
        <end position="471"/>
    </location>
</feature>
<dbReference type="RefSeq" id="WP_272737152.1">
    <property type="nucleotide sequence ID" value="NZ_CP116942.1"/>
</dbReference>
<accession>A0AAE9YH17</accession>
<dbReference type="Proteomes" id="UP001216390">
    <property type="component" value="Chromosome"/>
</dbReference>
<proteinExistence type="predicted"/>
<dbReference type="KEGG" id="ima:PO878_02705"/>
<dbReference type="AlphaFoldDB" id="A0AAE9YH17"/>
<evidence type="ECO:0000313" key="3">
    <source>
        <dbReference type="Proteomes" id="UP001216390"/>
    </source>
</evidence>
<keyword evidence="3" id="KW-1185">Reference proteome</keyword>
<reference evidence="2" key="1">
    <citation type="submission" date="2023-01" db="EMBL/GenBank/DDBJ databases">
        <title>The diversity of Class Acidimicrobiia in South China Sea sediment environments and the proposal of Iamia marina sp. nov., a novel species of the genus Iamia.</title>
        <authorList>
            <person name="He Y."/>
            <person name="Tian X."/>
        </authorList>
    </citation>
    <scope>NUCLEOTIDE SEQUENCE</scope>
    <source>
        <strain evidence="2">DSM 19957</strain>
    </source>
</reference>
<name>A0AAE9YH17_9ACTN</name>